<feature type="transmembrane region" description="Helical" evidence="2">
    <location>
        <begin position="129"/>
        <end position="154"/>
    </location>
</feature>
<comment type="caution">
    <text evidence="5">The sequence shown here is derived from an EMBL/GenBank/DDBJ whole genome shotgun (WGS) entry which is preliminary data.</text>
</comment>
<keyword evidence="6" id="KW-1185">Reference proteome</keyword>
<evidence type="ECO:0000313" key="5">
    <source>
        <dbReference type="EMBL" id="KAH8091362.1"/>
    </source>
</evidence>
<reference evidence="5" key="1">
    <citation type="journal article" date="2021" name="New Phytol.">
        <title>Evolutionary innovations through gain and loss of genes in the ectomycorrhizal Boletales.</title>
        <authorList>
            <person name="Wu G."/>
            <person name="Miyauchi S."/>
            <person name="Morin E."/>
            <person name="Kuo A."/>
            <person name="Drula E."/>
            <person name="Varga T."/>
            <person name="Kohler A."/>
            <person name="Feng B."/>
            <person name="Cao Y."/>
            <person name="Lipzen A."/>
            <person name="Daum C."/>
            <person name="Hundley H."/>
            <person name="Pangilinan J."/>
            <person name="Johnson J."/>
            <person name="Barry K."/>
            <person name="LaButti K."/>
            <person name="Ng V."/>
            <person name="Ahrendt S."/>
            <person name="Min B."/>
            <person name="Choi I.G."/>
            <person name="Park H."/>
            <person name="Plett J.M."/>
            <person name="Magnuson J."/>
            <person name="Spatafora J.W."/>
            <person name="Nagy L.G."/>
            <person name="Henrissat B."/>
            <person name="Grigoriev I.V."/>
            <person name="Yang Z.L."/>
            <person name="Xu J."/>
            <person name="Martin F.M."/>
        </authorList>
    </citation>
    <scope>NUCLEOTIDE SEQUENCE</scope>
    <source>
        <strain evidence="5">KKN 215</strain>
    </source>
</reference>
<feature type="signal peptide" evidence="3">
    <location>
        <begin position="1"/>
        <end position="19"/>
    </location>
</feature>
<organism evidence="5 6">
    <name type="scientific">Cristinia sonorae</name>
    <dbReference type="NCBI Taxonomy" id="1940300"/>
    <lineage>
        <taxon>Eukaryota</taxon>
        <taxon>Fungi</taxon>
        <taxon>Dikarya</taxon>
        <taxon>Basidiomycota</taxon>
        <taxon>Agaricomycotina</taxon>
        <taxon>Agaricomycetes</taxon>
        <taxon>Agaricomycetidae</taxon>
        <taxon>Agaricales</taxon>
        <taxon>Pleurotineae</taxon>
        <taxon>Stephanosporaceae</taxon>
        <taxon>Cristinia</taxon>
    </lineage>
</organism>
<dbReference type="Pfam" id="PF20153">
    <property type="entry name" value="DUF6535"/>
    <property type="match status" value="1"/>
</dbReference>
<keyword evidence="2" id="KW-1133">Transmembrane helix</keyword>
<gene>
    <name evidence="5" type="ORF">BXZ70DRAFT_482641</name>
</gene>
<dbReference type="OrthoDB" id="3247591at2759"/>
<evidence type="ECO:0000313" key="6">
    <source>
        <dbReference type="Proteomes" id="UP000813824"/>
    </source>
</evidence>
<keyword evidence="2" id="KW-0812">Transmembrane</keyword>
<keyword evidence="3" id="KW-0732">Signal</keyword>
<evidence type="ECO:0000256" key="1">
    <source>
        <dbReference type="SAM" id="MobiDB-lite"/>
    </source>
</evidence>
<sequence length="490" mass="54000">MNTTMIFSGLFTAVTATIASMTVSGLSQDPNVVMQVLLQNILISVNSTSGSIPQGIPLPEWNGPSVSIVWFQTLLYASLVCSLLVALGAVLATQWLSRYRAVDERGTIEDRGKRRQQKFDGLRVWGFRLFLEALPILLQFSLLLFGVSLCAYMWDQQRVIAAVLIFANGVGGLLWLFTLIVSAIYPESPYDTPLSDLLARMSHSKDVAPAAENFSPASTSASTVSPHTTSSQDQVSANCETRSTTAAVTAFGKPIPILNWVLTRWHRIRGRESVDPERADPQSQTPSSPPSRRTRLATRAPVDSRGENPVSPSSPVTHATHAAVSKVITKVFGPVVRTHKARLARSFPTLNEVRMAAFSWLMETSTDPEVHVNAFLVVPEIIWTDEQFTRESFSLQTLDFLLEKLAGCFQADGHPKGDNVERLVSLCASFFFIFWQLYRVASVTTHTWTQKSGLAFVRTHDAMVKALASMSLKTLKPLPHKSLFVSVSHP</sequence>
<proteinExistence type="predicted"/>
<feature type="transmembrane region" description="Helical" evidence="2">
    <location>
        <begin position="160"/>
        <end position="185"/>
    </location>
</feature>
<dbReference type="EMBL" id="JAEVFJ010000036">
    <property type="protein sequence ID" value="KAH8091362.1"/>
    <property type="molecule type" value="Genomic_DNA"/>
</dbReference>
<feature type="region of interest" description="Disordered" evidence="1">
    <location>
        <begin position="209"/>
        <end position="238"/>
    </location>
</feature>
<dbReference type="AlphaFoldDB" id="A0A8K0XLL4"/>
<feature type="chain" id="PRO_5035424777" description="DUF6535 domain-containing protein" evidence="3">
    <location>
        <begin position="20"/>
        <end position="490"/>
    </location>
</feature>
<feature type="region of interest" description="Disordered" evidence="1">
    <location>
        <begin position="272"/>
        <end position="318"/>
    </location>
</feature>
<evidence type="ECO:0000256" key="3">
    <source>
        <dbReference type="SAM" id="SignalP"/>
    </source>
</evidence>
<keyword evidence="2" id="KW-0472">Membrane</keyword>
<evidence type="ECO:0000256" key="2">
    <source>
        <dbReference type="SAM" id="Phobius"/>
    </source>
</evidence>
<dbReference type="Proteomes" id="UP000813824">
    <property type="component" value="Unassembled WGS sequence"/>
</dbReference>
<feature type="transmembrane region" description="Helical" evidence="2">
    <location>
        <begin position="68"/>
        <end position="92"/>
    </location>
</feature>
<dbReference type="InterPro" id="IPR045338">
    <property type="entry name" value="DUF6535"/>
</dbReference>
<feature type="domain" description="DUF6535" evidence="4">
    <location>
        <begin position="1"/>
        <end position="154"/>
    </location>
</feature>
<protein>
    <recommendedName>
        <fullName evidence="4">DUF6535 domain-containing protein</fullName>
    </recommendedName>
</protein>
<accession>A0A8K0XLL4</accession>
<evidence type="ECO:0000259" key="4">
    <source>
        <dbReference type="Pfam" id="PF20153"/>
    </source>
</evidence>
<name>A0A8K0XLL4_9AGAR</name>
<feature type="compositionally biased region" description="Low complexity" evidence="1">
    <location>
        <begin position="215"/>
        <end position="231"/>
    </location>
</feature>